<proteinExistence type="predicted"/>
<sequence length="277" mass="30727">MLEPTQALPQDAAGWTSFFSAFETVVFVANSDASDVPALRARFRGRVLFVFFNKVYKVLSEPFDGPSLLVARSSPAGANIVHRREIETVCGYFGRPGFHGILNLKAIAAERLSEGRDFGDRPVGHIDLSDHFAGFYPDDYAPTTGFALAVWMSEACPGVELVLAGFSAERSDRWKLFHDHDWTFEQIVLRLLARSGRLKTAGTRSTTPLDMIARRFPDIDPREVALVATEVLAARQEGTNRSVDRLFSIVKPLTGLDAAFRRLKPKTRKQKLADAGK</sequence>
<comment type="caution">
    <text evidence="1">The sequence shown here is derived from an EMBL/GenBank/DDBJ whole genome shotgun (WGS) entry which is preliminary data.</text>
</comment>
<gene>
    <name evidence="1" type="ORF">J6595_05145</name>
</gene>
<keyword evidence="1" id="KW-0808">Transferase</keyword>
<dbReference type="GO" id="GO:0016779">
    <property type="term" value="F:nucleotidyltransferase activity"/>
    <property type="evidence" value="ECO:0007669"/>
    <property type="project" value="UniProtKB-KW"/>
</dbReference>
<evidence type="ECO:0000313" key="1">
    <source>
        <dbReference type="EMBL" id="MBP0614962.1"/>
    </source>
</evidence>
<dbReference type="EMBL" id="JAGJCF010000002">
    <property type="protein sequence ID" value="MBP0614962.1"/>
    <property type="molecule type" value="Genomic_DNA"/>
</dbReference>
<accession>A0ABS4BEK8</accession>
<protein>
    <submittedName>
        <fullName evidence="1">3-deoxy-manno-octulosonate cytidylyltransferase</fullName>
    </submittedName>
</protein>
<organism evidence="1 2">
    <name type="scientific">Jiella mangrovi</name>
    <dbReference type="NCBI Taxonomy" id="2821407"/>
    <lineage>
        <taxon>Bacteria</taxon>
        <taxon>Pseudomonadati</taxon>
        <taxon>Pseudomonadota</taxon>
        <taxon>Alphaproteobacteria</taxon>
        <taxon>Hyphomicrobiales</taxon>
        <taxon>Aurantimonadaceae</taxon>
        <taxon>Jiella</taxon>
    </lineage>
</organism>
<dbReference type="RefSeq" id="WP_209593356.1">
    <property type="nucleotide sequence ID" value="NZ_JAGJCF010000002.1"/>
</dbReference>
<name>A0ABS4BEK8_9HYPH</name>
<keyword evidence="2" id="KW-1185">Reference proteome</keyword>
<keyword evidence="1" id="KW-0548">Nucleotidyltransferase</keyword>
<evidence type="ECO:0000313" key="2">
    <source>
        <dbReference type="Proteomes" id="UP000678276"/>
    </source>
</evidence>
<dbReference type="Proteomes" id="UP000678276">
    <property type="component" value="Unassembled WGS sequence"/>
</dbReference>
<reference evidence="1 2" key="1">
    <citation type="submission" date="2021-04" db="EMBL/GenBank/DDBJ databases">
        <title>Whole genome sequence of Jiella sp. KSK16Y-1.</title>
        <authorList>
            <person name="Tuo L."/>
        </authorList>
    </citation>
    <scope>NUCLEOTIDE SEQUENCE [LARGE SCALE GENOMIC DNA]</scope>
    <source>
        <strain evidence="1 2">KSK16Y-1</strain>
    </source>
</reference>